<evidence type="ECO:0000313" key="1">
    <source>
        <dbReference type="EMBL" id="OSQ53234.1"/>
    </source>
</evidence>
<sequence>MLPYFFVLVCLVAVSLVPFAHRRRTPEPLSDTGAGRYGRPPPGWPDVPVDALELFRPTGRINSIDDRKIAPQRVATFGEAERSVLSLVGAGAGAHPKITMRLCPEDPEWIDVVLDGKVAVQLPVCALIARPAA</sequence>
<reference evidence="1 2" key="1">
    <citation type="submission" date="2014-03" db="EMBL/GenBank/DDBJ databases">
        <title>The draft genome sequence of Marivita geojedonensis KCTC 23882.</title>
        <authorList>
            <person name="Lai Q."/>
            <person name="Shao Z."/>
        </authorList>
    </citation>
    <scope>NUCLEOTIDE SEQUENCE [LARGE SCALE GENOMIC DNA]</scope>
    <source>
        <strain evidence="1 2">DPG-138</strain>
    </source>
</reference>
<gene>
    <name evidence="1" type="ORF">MGEO_01350</name>
</gene>
<dbReference type="Proteomes" id="UP000193926">
    <property type="component" value="Unassembled WGS sequence"/>
</dbReference>
<dbReference type="OrthoDB" id="10013580at2"/>
<dbReference type="EMBL" id="JFKC01000001">
    <property type="protein sequence ID" value="OSQ53234.1"/>
    <property type="molecule type" value="Genomic_DNA"/>
</dbReference>
<comment type="caution">
    <text evidence="1">The sequence shown here is derived from an EMBL/GenBank/DDBJ whole genome shotgun (WGS) entry which is preliminary data.</text>
</comment>
<name>A0A1X4NQJ7_9RHOB</name>
<evidence type="ECO:0000313" key="2">
    <source>
        <dbReference type="Proteomes" id="UP000193926"/>
    </source>
</evidence>
<dbReference type="STRING" id="1123756.MGEO_01350"/>
<dbReference type="RefSeq" id="WP_085634895.1">
    <property type="nucleotide sequence ID" value="NZ_JFKC01000001.1"/>
</dbReference>
<proteinExistence type="predicted"/>
<organism evidence="1 2">
    <name type="scientific">Marivita geojedonensis</name>
    <dbReference type="NCBI Taxonomy" id="1123756"/>
    <lineage>
        <taxon>Bacteria</taxon>
        <taxon>Pseudomonadati</taxon>
        <taxon>Pseudomonadota</taxon>
        <taxon>Alphaproteobacteria</taxon>
        <taxon>Rhodobacterales</taxon>
        <taxon>Roseobacteraceae</taxon>
        <taxon>Marivita</taxon>
    </lineage>
</organism>
<keyword evidence="2" id="KW-1185">Reference proteome</keyword>
<protein>
    <submittedName>
        <fullName evidence="1">Uncharacterized protein</fullName>
    </submittedName>
</protein>
<accession>A0A1X4NQJ7</accession>
<dbReference type="AlphaFoldDB" id="A0A1X4NQJ7"/>